<comment type="function">
    <text evidence="1">Ferredoxins are iron-sulfur proteins that transfer electrons in a wide variety of metabolic reactions.</text>
</comment>
<evidence type="ECO:0000256" key="4">
    <source>
        <dbReference type="ARBA" id="ARBA00022723"/>
    </source>
</evidence>
<dbReference type="GO" id="GO:0051539">
    <property type="term" value="F:4 iron, 4 sulfur cluster binding"/>
    <property type="evidence" value="ECO:0007669"/>
    <property type="project" value="UniProtKB-KW"/>
</dbReference>
<dbReference type="GO" id="GO:0016829">
    <property type="term" value="F:lyase activity"/>
    <property type="evidence" value="ECO:0007669"/>
    <property type="project" value="UniProtKB-KW"/>
</dbReference>
<dbReference type="Pfam" id="PF12838">
    <property type="entry name" value="Fer4_7"/>
    <property type="match status" value="1"/>
</dbReference>
<dbReference type="Pfam" id="PF04015">
    <property type="entry name" value="DUF362"/>
    <property type="match status" value="1"/>
</dbReference>
<protein>
    <recommendedName>
        <fullName evidence="2">Ferredoxin</fullName>
    </recommendedName>
</protein>
<comment type="caution">
    <text evidence="8">The sequence shown here is derived from an EMBL/GenBank/DDBJ whole genome shotgun (WGS) entry which is preliminary data.</text>
</comment>
<accession>A0A2T0BA47</accession>
<evidence type="ECO:0000256" key="5">
    <source>
        <dbReference type="ARBA" id="ARBA00023004"/>
    </source>
</evidence>
<dbReference type="InterPro" id="IPR050157">
    <property type="entry name" value="PSI_iron-sulfur_center"/>
</dbReference>
<keyword evidence="6" id="KW-0411">Iron-sulfur</keyword>
<dbReference type="Proteomes" id="UP000237798">
    <property type="component" value="Unassembled WGS sequence"/>
</dbReference>
<evidence type="ECO:0000256" key="1">
    <source>
        <dbReference type="ARBA" id="ARBA00003532"/>
    </source>
</evidence>
<dbReference type="PANTHER" id="PTHR24960">
    <property type="entry name" value="PHOTOSYSTEM I IRON-SULFUR CENTER-RELATED"/>
    <property type="match status" value="1"/>
</dbReference>
<dbReference type="AlphaFoldDB" id="A0A2T0BA47"/>
<organism evidence="8 9">
    <name type="scientific">Clostridium luticellarii</name>
    <dbReference type="NCBI Taxonomy" id="1691940"/>
    <lineage>
        <taxon>Bacteria</taxon>
        <taxon>Bacillati</taxon>
        <taxon>Bacillota</taxon>
        <taxon>Clostridia</taxon>
        <taxon>Eubacteriales</taxon>
        <taxon>Clostridiaceae</taxon>
        <taxon>Clostridium</taxon>
    </lineage>
</organism>
<keyword evidence="8" id="KW-0456">Lyase</keyword>
<keyword evidence="3" id="KW-0004">4Fe-4S</keyword>
<dbReference type="PANTHER" id="PTHR24960:SF76">
    <property type="entry name" value="4FE-4S FERREDOXIN-TYPE DOMAIN-CONTAINING PROTEIN"/>
    <property type="match status" value="1"/>
</dbReference>
<name>A0A2T0BA47_9CLOT</name>
<sequence>MEKSRVVLLECTDYDEDKVYKIVREGLGLLGGIEKFVSKEERILLKPNLLKRAVPDQAITTHPVVFKAVARILRENGYNRISYGDSPGNGNPAKISDAAGIAGAAEEFEIEEADFRQGKKVDFPQGRVAKEFVISRGVLEADAIINVCKMKTHALERITGAVKNMFGCVYGFNKGLSHAKYQSADRFAKMLCDLHVMIKPRLHIMDGIVAMEGNGPSSGTPVKMNVILMSQDPVALDSVFCRLVHLDPASVPTNVNGEAWGLGNWHEDNIEVLTSQGEKSVEEIVAQYGRMDFDVYRGDIKKAGFHRVEWLMKLIRQRPYVIEKKCIRCGICVKSCPVEGKAIKLDKDRGTVPQYDYDKCIRCYCCQEMCPKKAIEVKTPFLRRILDKLASAHL</sequence>
<dbReference type="EMBL" id="PVXP01000084">
    <property type="protein sequence ID" value="PRR80725.1"/>
    <property type="molecule type" value="Genomic_DNA"/>
</dbReference>
<evidence type="ECO:0000313" key="9">
    <source>
        <dbReference type="Proteomes" id="UP000237798"/>
    </source>
</evidence>
<feature type="domain" description="4Fe-4S ferredoxin-type" evidence="7">
    <location>
        <begin position="351"/>
        <end position="380"/>
    </location>
</feature>
<keyword evidence="9" id="KW-1185">Reference proteome</keyword>
<dbReference type="InterPro" id="IPR007160">
    <property type="entry name" value="DUF362"/>
</dbReference>
<proteinExistence type="predicted"/>
<keyword evidence="5" id="KW-0408">Iron</keyword>
<evidence type="ECO:0000256" key="2">
    <source>
        <dbReference type="ARBA" id="ARBA00013529"/>
    </source>
</evidence>
<evidence type="ECO:0000256" key="6">
    <source>
        <dbReference type="ARBA" id="ARBA00023014"/>
    </source>
</evidence>
<evidence type="ECO:0000259" key="7">
    <source>
        <dbReference type="PROSITE" id="PS51379"/>
    </source>
</evidence>
<dbReference type="Gene3D" id="3.30.70.20">
    <property type="match status" value="1"/>
</dbReference>
<dbReference type="RefSeq" id="WP_242977713.1">
    <property type="nucleotide sequence ID" value="NZ_JALCPJ010000017.1"/>
</dbReference>
<dbReference type="GO" id="GO:0046872">
    <property type="term" value="F:metal ion binding"/>
    <property type="evidence" value="ECO:0007669"/>
    <property type="project" value="UniProtKB-KW"/>
</dbReference>
<evidence type="ECO:0000256" key="3">
    <source>
        <dbReference type="ARBA" id="ARBA00022485"/>
    </source>
</evidence>
<dbReference type="PROSITE" id="PS51379">
    <property type="entry name" value="4FE4S_FER_2"/>
    <property type="match status" value="2"/>
</dbReference>
<dbReference type="InterPro" id="IPR017896">
    <property type="entry name" value="4Fe4S_Fe-S-bd"/>
</dbReference>
<dbReference type="InterPro" id="IPR017900">
    <property type="entry name" value="4Fe4S_Fe_S_CS"/>
</dbReference>
<dbReference type="PROSITE" id="PS00198">
    <property type="entry name" value="4FE4S_FER_1"/>
    <property type="match status" value="2"/>
</dbReference>
<reference evidence="8 9" key="1">
    <citation type="submission" date="2018-03" db="EMBL/GenBank/DDBJ databases">
        <title>Genome sequence of Clostridium luticellarii DSM 29923.</title>
        <authorList>
            <person name="Poehlein A."/>
            <person name="Daniel R."/>
        </authorList>
    </citation>
    <scope>NUCLEOTIDE SEQUENCE [LARGE SCALE GENOMIC DNA]</scope>
    <source>
        <strain evidence="8 9">DSM 29923</strain>
    </source>
</reference>
<keyword evidence="4" id="KW-0479">Metal-binding</keyword>
<evidence type="ECO:0000313" key="8">
    <source>
        <dbReference type="EMBL" id="PRR80725.1"/>
    </source>
</evidence>
<dbReference type="SUPFAM" id="SSF54862">
    <property type="entry name" value="4Fe-4S ferredoxins"/>
    <property type="match status" value="1"/>
</dbReference>
<feature type="domain" description="4Fe-4S ferredoxin-type" evidence="7">
    <location>
        <begin position="317"/>
        <end position="348"/>
    </location>
</feature>
<gene>
    <name evidence="8" type="ORF">CLLU_33150</name>
</gene>